<name>A0A3P4B1X8_9BURK</name>
<dbReference type="RefSeq" id="WP_124079210.1">
    <property type="nucleotide sequence ID" value="NZ_UWPJ01000015.1"/>
</dbReference>
<dbReference type="Pfam" id="PF04536">
    <property type="entry name" value="TPM_phosphatase"/>
    <property type="match status" value="1"/>
</dbReference>
<dbReference type="OrthoDB" id="9810918at2"/>
<dbReference type="PANTHER" id="PTHR30373">
    <property type="entry name" value="UPF0603 PROTEIN YGCG"/>
    <property type="match status" value="1"/>
</dbReference>
<proteinExistence type="predicted"/>
<protein>
    <recommendedName>
        <fullName evidence="3">TPM domain-containing protein</fullName>
    </recommendedName>
</protein>
<evidence type="ECO:0000313" key="4">
    <source>
        <dbReference type="EMBL" id="VCU69700.1"/>
    </source>
</evidence>
<sequence>MASGRASGRLARCVSAWLGGLFLALAAQAWAASDGLVAVPPFQGLVTDLTGTLTAPQQAGLEQKLRAFEERKGSQVAVLVVPTTKPESVEQYALRVAETWKAGRKNIDDGVLFLVAKDDRRMRIEVGYGLEGVLTDAASRRILDEIVTPRFEAGDYYGGIEQGADRIVRLIDGEPLPEPARRAAGSRGEDNEGLFAVLLIIVVAGGSLLRRMLGRLPGALVTGGVVGGVAWLLSGTLAIAAVGAALAFFFTLAGGGLLGLAGGGSIRGGRRGGFGGGGASGRW</sequence>
<keyword evidence="5" id="KW-1185">Reference proteome</keyword>
<organism evidence="4 5">
    <name type="scientific">Pigmentiphaga humi</name>
    <dbReference type="NCBI Taxonomy" id="2478468"/>
    <lineage>
        <taxon>Bacteria</taxon>
        <taxon>Pseudomonadati</taxon>
        <taxon>Pseudomonadota</taxon>
        <taxon>Betaproteobacteria</taxon>
        <taxon>Burkholderiales</taxon>
        <taxon>Alcaligenaceae</taxon>
        <taxon>Pigmentiphaga</taxon>
    </lineage>
</organism>
<evidence type="ECO:0000313" key="5">
    <source>
        <dbReference type="Proteomes" id="UP000277294"/>
    </source>
</evidence>
<gene>
    <name evidence="4" type="ORF">PIGHUM_01763</name>
</gene>
<evidence type="ECO:0000259" key="3">
    <source>
        <dbReference type="Pfam" id="PF04536"/>
    </source>
</evidence>
<dbReference type="PANTHER" id="PTHR30373:SF2">
    <property type="entry name" value="UPF0603 PROTEIN YGCG"/>
    <property type="match status" value="1"/>
</dbReference>
<dbReference type="EMBL" id="UWPJ01000015">
    <property type="protein sequence ID" value="VCU69700.1"/>
    <property type="molecule type" value="Genomic_DNA"/>
</dbReference>
<evidence type="ECO:0000256" key="1">
    <source>
        <dbReference type="SAM" id="Phobius"/>
    </source>
</evidence>
<keyword evidence="1" id="KW-0472">Membrane</keyword>
<feature type="transmembrane region" description="Helical" evidence="1">
    <location>
        <begin position="239"/>
        <end position="261"/>
    </location>
</feature>
<reference evidence="4 5" key="1">
    <citation type="submission" date="2018-10" db="EMBL/GenBank/DDBJ databases">
        <authorList>
            <person name="Criscuolo A."/>
        </authorList>
    </citation>
    <scope>NUCLEOTIDE SEQUENCE [LARGE SCALE GENOMIC DNA]</scope>
    <source>
        <strain evidence="4">DnA1</strain>
    </source>
</reference>
<evidence type="ECO:0000256" key="2">
    <source>
        <dbReference type="SAM" id="SignalP"/>
    </source>
</evidence>
<dbReference type="InterPro" id="IPR007621">
    <property type="entry name" value="TPM_dom"/>
</dbReference>
<accession>A0A3P4B1X8</accession>
<feature type="signal peptide" evidence="2">
    <location>
        <begin position="1"/>
        <end position="31"/>
    </location>
</feature>
<dbReference type="Gene3D" id="3.10.310.50">
    <property type="match status" value="1"/>
</dbReference>
<keyword evidence="1" id="KW-0812">Transmembrane</keyword>
<dbReference type="AlphaFoldDB" id="A0A3P4B1X8"/>
<keyword evidence="2" id="KW-0732">Signal</keyword>
<keyword evidence="1" id="KW-1133">Transmembrane helix</keyword>
<feature type="transmembrane region" description="Helical" evidence="1">
    <location>
        <begin position="193"/>
        <end position="209"/>
    </location>
</feature>
<feature type="domain" description="TPM" evidence="3">
    <location>
        <begin position="46"/>
        <end position="169"/>
    </location>
</feature>
<feature type="chain" id="PRO_5018083172" description="TPM domain-containing protein" evidence="2">
    <location>
        <begin position="32"/>
        <end position="283"/>
    </location>
</feature>
<feature type="transmembrane region" description="Helical" evidence="1">
    <location>
        <begin position="216"/>
        <end position="233"/>
    </location>
</feature>
<dbReference type="Proteomes" id="UP000277294">
    <property type="component" value="Unassembled WGS sequence"/>
</dbReference>